<dbReference type="PANTHER" id="PTHR10131">
    <property type="entry name" value="TNF RECEPTOR ASSOCIATED FACTOR"/>
    <property type="match status" value="1"/>
</dbReference>
<evidence type="ECO:0000256" key="3">
    <source>
        <dbReference type="ARBA" id="ARBA00022833"/>
    </source>
</evidence>
<evidence type="ECO:0000259" key="5">
    <source>
        <dbReference type="PROSITE" id="PS50089"/>
    </source>
</evidence>
<keyword evidence="2 4" id="KW-0863">Zinc-finger</keyword>
<dbReference type="InterPro" id="IPR013083">
    <property type="entry name" value="Znf_RING/FYVE/PHD"/>
</dbReference>
<keyword evidence="1" id="KW-0479">Metal-binding</keyword>
<dbReference type="Proteomes" id="UP001591681">
    <property type="component" value="Unassembled WGS sequence"/>
</dbReference>
<dbReference type="Pfam" id="PF13445">
    <property type="entry name" value="zf-RING_UBOX"/>
    <property type="match status" value="1"/>
</dbReference>
<sequence>MSLPGLWCVTCLKRFSSKTDRSRITASPLDIACAVSWRIGTLCENLPAFKPTQRSPFAHLHPSHHSSMEEEELGAMAAAPISTPALPPPLAPPSAPPPDLCPVCGQRHLQEENHEYNYRDEVDDDLMCHICLQPFVRPLDTPCGHTYCQECLTSFLLESDFCPMDRKPLMLQSCRHSSLLVLKLLDKLAVSCPFPAHCDETLPRGELQDHLKHRENRLLWLTRVAVRHRGEMTLLKDRKEIL</sequence>
<dbReference type="AlphaFoldDB" id="A0ABD1JSM4"/>
<proteinExistence type="predicted"/>
<gene>
    <name evidence="6" type="ORF">ACEWY4_014562</name>
</gene>
<dbReference type="InterPro" id="IPR001841">
    <property type="entry name" value="Znf_RING"/>
</dbReference>
<dbReference type="PANTHER" id="PTHR10131:SF94">
    <property type="entry name" value="TNF RECEPTOR-ASSOCIATED FACTOR 4"/>
    <property type="match status" value="1"/>
</dbReference>
<comment type="caution">
    <text evidence="6">The sequence shown here is derived from an EMBL/GenBank/DDBJ whole genome shotgun (WGS) entry which is preliminary data.</text>
</comment>
<dbReference type="PROSITE" id="PS50089">
    <property type="entry name" value="ZF_RING_2"/>
    <property type="match status" value="1"/>
</dbReference>
<evidence type="ECO:0000313" key="6">
    <source>
        <dbReference type="EMBL" id="KAL2089874.1"/>
    </source>
</evidence>
<protein>
    <recommendedName>
        <fullName evidence="5">RING-type domain-containing protein</fullName>
    </recommendedName>
</protein>
<evidence type="ECO:0000313" key="7">
    <source>
        <dbReference type="Proteomes" id="UP001591681"/>
    </source>
</evidence>
<evidence type="ECO:0000256" key="4">
    <source>
        <dbReference type="PROSITE-ProRule" id="PRU00175"/>
    </source>
</evidence>
<organism evidence="6 7">
    <name type="scientific">Coilia grayii</name>
    <name type="common">Gray's grenadier anchovy</name>
    <dbReference type="NCBI Taxonomy" id="363190"/>
    <lineage>
        <taxon>Eukaryota</taxon>
        <taxon>Metazoa</taxon>
        <taxon>Chordata</taxon>
        <taxon>Craniata</taxon>
        <taxon>Vertebrata</taxon>
        <taxon>Euteleostomi</taxon>
        <taxon>Actinopterygii</taxon>
        <taxon>Neopterygii</taxon>
        <taxon>Teleostei</taxon>
        <taxon>Clupei</taxon>
        <taxon>Clupeiformes</taxon>
        <taxon>Clupeoidei</taxon>
        <taxon>Engraulidae</taxon>
        <taxon>Coilinae</taxon>
        <taxon>Coilia</taxon>
    </lineage>
</organism>
<accession>A0ABD1JSM4</accession>
<dbReference type="GO" id="GO:0008270">
    <property type="term" value="F:zinc ion binding"/>
    <property type="evidence" value="ECO:0007669"/>
    <property type="project" value="UniProtKB-KW"/>
</dbReference>
<feature type="domain" description="RING-type" evidence="5">
    <location>
        <begin position="128"/>
        <end position="166"/>
    </location>
</feature>
<dbReference type="SMART" id="SM00184">
    <property type="entry name" value="RING"/>
    <property type="match status" value="1"/>
</dbReference>
<keyword evidence="3" id="KW-0862">Zinc</keyword>
<dbReference type="PROSITE" id="PS00518">
    <property type="entry name" value="ZF_RING_1"/>
    <property type="match status" value="1"/>
</dbReference>
<name>A0ABD1JSM4_9TELE</name>
<dbReference type="InterPro" id="IPR017907">
    <property type="entry name" value="Znf_RING_CS"/>
</dbReference>
<dbReference type="CDD" id="cd16779">
    <property type="entry name" value="mRING-HC-C3HC3D_LNX1"/>
    <property type="match status" value="1"/>
</dbReference>
<keyword evidence="7" id="KW-1185">Reference proteome</keyword>
<reference evidence="6 7" key="1">
    <citation type="submission" date="2024-09" db="EMBL/GenBank/DDBJ databases">
        <title>A chromosome-level genome assembly of Gray's grenadier anchovy, Coilia grayii.</title>
        <authorList>
            <person name="Fu Z."/>
        </authorList>
    </citation>
    <scope>NUCLEOTIDE SEQUENCE [LARGE SCALE GENOMIC DNA]</scope>
    <source>
        <strain evidence="6">G4</strain>
        <tissue evidence="6">Muscle</tissue>
    </source>
</reference>
<dbReference type="EMBL" id="JBHFQA010000012">
    <property type="protein sequence ID" value="KAL2089874.1"/>
    <property type="molecule type" value="Genomic_DNA"/>
</dbReference>
<dbReference type="SUPFAM" id="SSF57850">
    <property type="entry name" value="RING/U-box"/>
    <property type="match status" value="1"/>
</dbReference>
<dbReference type="InterPro" id="IPR027370">
    <property type="entry name" value="Znf-RING_euk"/>
</dbReference>
<dbReference type="Gene3D" id="3.30.40.10">
    <property type="entry name" value="Zinc/RING finger domain, C3HC4 (zinc finger)"/>
    <property type="match status" value="1"/>
</dbReference>
<evidence type="ECO:0000256" key="1">
    <source>
        <dbReference type="ARBA" id="ARBA00022723"/>
    </source>
</evidence>
<evidence type="ECO:0000256" key="2">
    <source>
        <dbReference type="ARBA" id="ARBA00022771"/>
    </source>
</evidence>